<keyword evidence="2" id="KW-0964">Secreted</keyword>
<organism evidence="6 7">
    <name type="scientific">Eschrichtius robustus</name>
    <name type="common">California gray whale</name>
    <name type="synonym">Eschrichtius gibbosus</name>
    <dbReference type="NCBI Taxonomy" id="9764"/>
    <lineage>
        <taxon>Eukaryota</taxon>
        <taxon>Metazoa</taxon>
        <taxon>Chordata</taxon>
        <taxon>Craniata</taxon>
        <taxon>Vertebrata</taxon>
        <taxon>Euteleostomi</taxon>
        <taxon>Mammalia</taxon>
        <taxon>Eutheria</taxon>
        <taxon>Laurasiatheria</taxon>
        <taxon>Artiodactyla</taxon>
        <taxon>Whippomorpha</taxon>
        <taxon>Cetacea</taxon>
        <taxon>Mysticeti</taxon>
        <taxon>Eschrichtiidae</taxon>
        <taxon>Eschrichtius</taxon>
    </lineage>
</organism>
<dbReference type="InterPro" id="IPR023569">
    <property type="entry name" value="Prokineticin_domain"/>
</dbReference>
<evidence type="ECO:0000313" key="7">
    <source>
        <dbReference type="Proteomes" id="UP001159641"/>
    </source>
</evidence>
<gene>
    <name evidence="6" type="ORF">J1605_005492</name>
</gene>
<feature type="region of interest" description="Disordered" evidence="4">
    <location>
        <begin position="1"/>
        <end position="21"/>
    </location>
</feature>
<accession>A0AB34H7H4</accession>
<dbReference type="Gene3D" id="2.10.80.10">
    <property type="entry name" value="Lipase, subunit A"/>
    <property type="match status" value="1"/>
</dbReference>
<evidence type="ECO:0000256" key="1">
    <source>
        <dbReference type="ARBA" id="ARBA00004613"/>
    </source>
</evidence>
<dbReference type="GO" id="GO:0005576">
    <property type="term" value="C:extracellular region"/>
    <property type="evidence" value="ECO:0007669"/>
    <property type="project" value="UniProtKB-SubCell"/>
</dbReference>
<keyword evidence="7" id="KW-1185">Reference proteome</keyword>
<reference evidence="6 7" key="1">
    <citation type="submission" date="2022-11" db="EMBL/GenBank/DDBJ databases">
        <title>Whole genome sequence of Eschrichtius robustus ER-17-0199.</title>
        <authorList>
            <person name="Bruniche-Olsen A."/>
            <person name="Black A.N."/>
            <person name="Fields C.J."/>
            <person name="Walden K."/>
            <person name="Dewoody J.A."/>
        </authorList>
    </citation>
    <scope>NUCLEOTIDE SEQUENCE [LARGE SCALE GENOMIC DNA]</scope>
    <source>
        <strain evidence="6">ER-17-0199</strain>
        <tissue evidence="6">Blubber</tissue>
    </source>
</reference>
<dbReference type="SUPFAM" id="SSF57190">
    <property type="entry name" value="Colipase-like"/>
    <property type="match status" value="1"/>
</dbReference>
<evidence type="ECO:0000256" key="2">
    <source>
        <dbReference type="ARBA" id="ARBA00022525"/>
    </source>
</evidence>
<proteinExistence type="predicted"/>
<feature type="domain" description="Prokineticin" evidence="5">
    <location>
        <begin position="72"/>
        <end position="105"/>
    </location>
</feature>
<comment type="caution">
    <text evidence="6">The sequence shown here is derived from an EMBL/GenBank/DDBJ whole genome shotgun (WGS) entry which is preliminary data.</text>
</comment>
<comment type="subcellular location">
    <subcellularLocation>
        <location evidence="1">Secreted</location>
    </subcellularLocation>
</comment>
<protein>
    <recommendedName>
        <fullName evidence="5">Prokineticin domain-containing protein</fullName>
    </recommendedName>
</protein>
<dbReference type="AlphaFoldDB" id="A0AB34H7H4"/>
<dbReference type="Pfam" id="PF06607">
    <property type="entry name" value="Prokineticin"/>
    <property type="match status" value="1"/>
</dbReference>
<evidence type="ECO:0000313" key="6">
    <source>
        <dbReference type="EMBL" id="KAJ8788193.1"/>
    </source>
</evidence>
<dbReference type="EMBL" id="JAIQCJ010001647">
    <property type="protein sequence ID" value="KAJ8788193.1"/>
    <property type="molecule type" value="Genomic_DNA"/>
</dbReference>
<dbReference type="Proteomes" id="UP001159641">
    <property type="component" value="Unassembled WGS sequence"/>
</dbReference>
<evidence type="ECO:0000259" key="5">
    <source>
        <dbReference type="Pfam" id="PF06607"/>
    </source>
</evidence>
<evidence type="ECO:0000256" key="4">
    <source>
        <dbReference type="SAM" id="MobiDB-lite"/>
    </source>
</evidence>
<evidence type="ECO:0000256" key="3">
    <source>
        <dbReference type="ARBA" id="ARBA00023157"/>
    </source>
</evidence>
<name>A0AB34H7H4_ESCRO</name>
<keyword evidence="3" id="KW-1015">Disulfide bond</keyword>
<sequence>MFISSISDLYPLDDSSTPSQLCPPKVPPDVATCSLGGEDGGWEQIKYCMIPGYNHFGNGRQERRKRKRRKRKKEVPFFGRRMHHTCPCMPGLACSRTSFNRYTCLARK</sequence>